<dbReference type="InterPro" id="IPR054289">
    <property type="entry name" value="DUF7025"/>
</dbReference>
<dbReference type="SMART" id="SM00382">
    <property type="entry name" value="AAA"/>
    <property type="match status" value="1"/>
</dbReference>
<dbReference type="Pfam" id="PF00004">
    <property type="entry name" value="AAA"/>
    <property type="match status" value="1"/>
</dbReference>
<dbReference type="EMBL" id="SEKV01000005">
    <property type="protein sequence ID" value="TFY69766.1"/>
    <property type="molecule type" value="Genomic_DNA"/>
</dbReference>
<evidence type="ECO:0000313" key="3">
    <source>
        <dbReference type="Proteomes" id="UP000298390"/>
    </source>
</evidence>
<dbReference type="GO" id="GO:0005524">
    <property type="term" value="F:ATP binding"/>
    <property type="evidence" value="ECO:0007669"/>
    <property type="project" value="InterPro"/>
</dbReference>
<organism evidence="2 3">
    <name type="scientific">Rhodofomes roseus</name>
    <dbReference type="NCBI Taxonomy" id="34475"/>
    <lineage>
        <taxon>Eukaryota</taxon>
        <taxon>Fungi</taxon>
        <taxon>Dikarya</taxon>
        <taxon>Basidiomycota</taxon>
        <taxon>Agaricomycotina</taxon>
        <taxon>Agaricomycetes</taxon>
        <taxon>Polyporales</taxon>
        <taxon>Rhodofomes</taxon>
    </lineage>
</organism>
<name>A0A4Y9Z4I1_9APHY</name>
<dbReference type="InterPro" id="IPR003593">
    <property type="entry name" value="AAA+_ATPase"/>
</dbReference>
<feature type="domain" description="AAA+ ATPase" evidence="1">
    <location>
        <begin position="476"/>
        <end position="601"/>
    </location>
</feature>
<dbReference type="SUPFAM" id="SSF52540">
    <property type="entry name" value="P-loop containing nucleoside triphosphate hydrolases"/>
    <property type="match status" value="1"/>
</dbReference>
<dbReference type="InterPro" id="IPR027417">
    <property type="entry name" value="P-loop_NTPase"/>
</dbReference>
<dbReference type="AlphaFoldDB" id="A0A4Y9Z4I1"/>
<proteinExistence type="predicted"/>
<dbReference type="Pfam" id="PF22942">
    <property type="entry name" value="DUF7025"/>
    <property type="match status" value="1"/>
</dbReference>
<evidence type="ECO:0000259" key="1">
    <source>
        <dbReference type="SMART" id="SM00382"/>
    </source>
</evidence>
<sequence length="688" mass="77229">MVLGLKIGKAEKGGNERRWSFWCGEKKGNIDFSGLGGDAEVKSCADASPRPAPTVRVKRVDHVFNQKSGVWAYKDTKIKSTPQVLPGGKTSEGTDIWQSFCFVVVRKFLRHSEPRDEPKVFVTIKSPYLQSACKSVIGEVPGLSWTIEPVELPINILIRSFPQLTEYRQKLQYRVNRSIDDDDVLASLDALLKYLREDHGATISRIAALVAQKEITFDLLYAILIPDTLLVCADDATEEPIAVQLKGYDDDYTLHCEGIDAAKSGIEFGRVYASWHIRHFNGVVKINTLPIYPMKYHSDEAGLRGKLLARARKWVKLNGVHHVQYQGTAVRQSNVYEIDSRIMIDRGAFVRHNTDYTMPKVKGPKESPVDPEGSEIAHSEVDTKVDVPCDKAITDPQDQILADDELILASPVLYGFSLSDKLWLKFNVENVHPIEWSDEPFTNLVLPGNRRDLLRSLVEAHNSNLNFDDFVKGKGQGLVISLFGPPGVGKTMSAEATSEHLRRPLYTIGGGDLGDKANVVDDSLKDVFSLAAHWRAIVLIDEADVFLEQRSVNYLSRNAMVAVFLRHIEYYRGILFLTTNRVKVFDPAFLSRIHVALRFQELSKEAKLEIWQAFLRKVDAVGNLTADELDSLVGRDVNGRQIKNATKTAMSLAKSRGEKLGYRHLSETIDTMEEFDIEFRAVSQSEDL</sequence>
<comment type="caution">
    <text evidence="2">The sequence shown here is derived from an EMBL/GenBank/DDBJ whole genome shotgun (WGS) entry which is preliminary data.</text>
</comment>
<dbReference type="PANTHER" id="PTHR46411:SF3">
    <property type="entry name" value="AAA+ ATPASE DOMAIN-CONTAINING PROTEIN"/>
    <property type="match status" value="1"/>
</dbReference>
<dbReference type="STRING" id="34475.A0A4Y9Z4I1"/>
<dbReference type="InterPro" id="IPR003959">
    <property type="entry name" value="ATPase_AAA_core"/>
</dbReference>
<accession>A0A4Y9Z4I1</accession>
<gene>
    <name evidence="2" type="ORF">EVJ58_g253</name>
</gene>
<reference evidence="2 3" key="1">
    <citation type="submission" date="2019-01" db="EMBL/GenBank/DDBJ databases">
        <title>Genome sequencing of the rare red list fungi Fomitopsis rosea.</title>
        <authorList>
            <person name="Buettner E."/>
            <person name="Kellner H."/>
        </authorList>
    </citation>
    <scope>NUCLEOTIDE SEQUENCE [LARGE SCALE GENOMIC DNA]</scope>
    <source>
        <strain evidence="2 3">DSM 105464</strain>
    </source>
</reference>
<dbReference type="Proteomes" id="UP000298390">
    <property type="component" value="Unassembled WGS sequence"/>
</dbReference>
<dbReference type="Gene3D" id="3.40.50.300">
    <property type="entry name" value="P-loop containing nucleotide triphosphate hydrolases"/>
    <property type="match status" value="1"/>
</dbReference>
<dbReference type="PANTHER" id="PTHR46411">
    <property type="entry name" value="FAMILY ATPASE, PUTATIVE-RELATED"/>
    <property type="match status" value="1"/>
</dbReference>
<evidence type="ECO:0000313" key="2">
    <source>
        <dbReference type="EMBL" id="TFY69766.1"/>
    </source>
</evidence>
<dbReference type="CDD" id="cd19481">
    <property type="entry name" value="RecA-like_protease"/>
    <property type="match status" value="1"/>
</dbReference>
<protein>
    <recommendedName>
        <fullName evidence="1">AAA+ ATPase domain-containing protein</fullName>
    </recommendedName>
</protein>
<dbReference type="GO" id="GO:0016887">
    <property type="term" value="F:ATP hydrolysis activity"/>
    <property type="evidence" value="ECO:0007669"/>
    <property type="project" value="InterPro"/>
</dbReference>